<dbReference type="CDD" id="cd06262">
    <property type="entry name" value="metallo-hydrolase-like_MBL-fold"/>
    <property type="match status" value="1"/>
</dbReference>
<accession>H8G6X4</accession>
<name>H8G6X4_9PSEU</name>
<dbReference type="HOGENOM" id="CLU_030571_5_0_11"/>
<keyword evidence="3 6" id="KW-0378">Hydrolase</keyword>
<keyword evidence="7" id="KW-1185">Reference proteome</keyword>
<keyword evidence="4" id="KW-0862">Zinc</keyword>
<dbReference type="RefSeq" id="WP_005445328.1">
    <property type="nucleotide sequence ID" value="NZ_CM001466.1"/>
</dbReference>
<dbReference type="PANTHER" id="PTHR46233">
    <property type="entry name" value="HYDROXYACYLGLUTATHIONE HYDROLASE GLOC"/>
    <property type="match status" value="1"/>
</dbReference>
<dbReference type="SMART" id="SM00849">
    <property type="entry name" value="Lactamase_B"/>
    <property type="match status" value="1"/>
</dbReference>
<dbReference type="InterPro" id="IPR051453">
    <property type="entry name" value="MBL_Glyoxalase_II"/>
</dbReference>
<dbReference type="Gene3D" id="3.60.15.10">
    <property type="entry name" value="Ribonuclease Z/Hydroxyacylglutathione hydrolase-like"/>
    <property type="match status" value="1"/>
</dbReference>
<protein>
    <submittedName>
        <fullName evidence="6">Zn-dependent hydrolase, glyoxylase</fullName>
    </submittedName>
</protein>
<dbReference type="InterPro" id="IPR001279">
    <property type="entry name" value="Metallo-B-lactamas"/>
</dbReference>
<dbReference type="SUPFAM" id="SSF56281">
    <property type="entry name" value="Metallo-hydrolase/oxidoreductase"/>
    <property type="match status" value="1"/>
</dbReference>
<gene>
    <name evidence="6" type="ORF">SacazDRAFT_04524</name>
</gene>
<proteinExistence type="predicted"/>
<evidence type="ECO:0000313" key="6">
    <source>
        <dbReference type="EMBL" id="EHY91357.1"/>
    </source>
</evidence>
<dbReference type="AlphaFoldDB" id="H8G6X4"/>
<comment type="cofactor">
    <cofactor evidence="1">
        <name>Zn(2+)</name>
        <dbReference type="ChEBI" id="CHEBI:29105"/>
    </cofactor>
</comment>
<dbReference type="OrthoDB" id="9802991at2"/>
<evidence type="ECO:0000256" key="1">
    <source>
        <dbReference type="ARBA" id="ARBA00001947"/>
    </source>
</evidence>
<dbReference type="Proteomes" id="UP000004705">
    <property type="component" value="Chromosome"/>
</dbReference>
<dbReference type="InterPro" id="IPR036866">
    <property type="entry name" value="RibonucZ/Hydroxyglut_hydro"/>
</dbReference>
<dbReference type="GO" id="GO:0046872">
    <property type="term" value="F:metal ion binding"/>
    <property type="evidence" value="ECO:0007669"/>
    <property type="project" value="UniProtKB-KW"/>
</dbReference>
<dbReference type="Pfam" id="PF00753">
    <property type="entry name" value="Lactamase_B"/>
    <property type="match status" value="1"/>
</dbReference>
<dbReference type="GO" id="GO:0016787">
    <property type="term" value="F:hydrolase activity"/>
    <property type="evidence" value="ECO:0007669"/>
    <property type="project" value="UniProtKB-KW"/>
</dbReference>
<organism evidence="6 7">
    <name type="scientific">Saccharomonospora azurea NA-128</name>
    <dbReference type="NCBI Taxonomy" id="882081"/>
    <lineage>
        <taxon>Bacteria</taxon>
        <taxon>Bacillati</taxon>
        <taxon>Actinomycetota</taxon>
        <taxon>Actinomycetes</taxon>
        <taxon>Pseudonocardiales</taxon>
        <taxon>Pseudonocardiaceae</taxon>
        <taxon>Saccharomonospora</taxon>
    </lineage>
</organism>
<dbReference type="PANTHER" id="PTHR46233:SF3">
    <property type="entry name" value="HYDROXYACYLGLUTATHIONE HYDROLASE GLOC"/>
    <property type="match status" value="1"/>
</dbReference>
<reference evidence="6 7" key="1">
    <citation type="journal article" date="2012" name="Stand. Genomic Sci.">
        <title>Genome sequence of the soil bacterium Saccharomonospora azurea type strain (NA-128(T)).</title>
        <authorList>
            <person name="Klenk H.P."/>
            <person name="Held B."/>
            <person name="Lucas S."/>
            <person name="Lapidus A."/>
            <person name="Copeland A."/>
            <person name="Hammon N."/>
            <person name="Pitluck S."/>
            <person name="Goodwin L.A."/>
            <person name="Han C."/>
            <person name="Tapia R."/>
            <person name="Brambilla E.M."/>
            <person name="Potter G."/>
            <person name="Land M."/>
            <person name="Ivanova N."/>
            <person name="Rohde M."/>
            <person name="Goker M."/>
            <person name="Detter J.C."/>
            <person name="Kyrpides N.C."/>
            <person name="Woyke T."/>
        </authorList>
    </citation>
    <scope>NUCLEOTIDE SEQUENCE [LARGE SCALE GENOMIC DNA]</scope>
    <source>
        <strain evidence="6 7">NA-128</strain>
    </source>
</reference>
<evidence type="ECO:0000256" key="4">
    <source>
        <dbReference type="ARBA" id="ARBA00022833"/>
    </source>
</evidence>
<dbReference type="EMBL" id="CM001466">
    <property type="protein sequence ID" value="EHY91357.1"/>
    <property type="molecule type" value="Genomic_DNA"/>
</dbReference>
<evidence type="ECO:0000256" key="3">
    <source>
        <dbReference type="ARBA" id="ARBA00022801"/>
    </source>
</evidence>
<keyword evidence="2" id="KW-0479">Metal-binding</keyword>
<evidence type="ECO:0000313" key="7">
    <source>
        <dbReference type="Proteomes" id="UP000004705"/>
    </source>
</evidence>
<evidence type="ECO:0000256" key="2">
    <source>
        <dbReference type="ARBA" id="ARBA00022723"/>
    </source>
</evidence>
<feature type="domain" description="Metallo-beta-lactamase" evidence="5">
    <location>
        <begin position="12"/>
        <end position="199"/>
    </location>
</feature>
<evidence type="ECO:0000259" key="5">
    <source>
        <dbReference type="SMART" id="SM00849"/>
    </source>
</evidence>
<sequence length="216" mass="21861">MLVVGFPAGAFRANCYLVAAGAGRECVVVDPGEGAEDGIEKALRDHDLTPVAVLATHGHYDHVASAAAVSEAHGVAVHIRSEDRHLLTDPAAGLGPELSAAVGSVSLPEPRGVEPLGEGPLDLAGLRIEVLHTPGHTPGSVVFSLRAEEGGRLALTGDTLFAGSVGRTDLPGGDPAALATSLRGTVLSLADDTVVLPGHGDSTTIGRERAGNPFLT</sequence>